<dbReference type="RefSeq" id="WP_015109031.1">
    <property type="nucleotide sequence ID" value="NC_019675.1"/>
</dbReference>
<dbReference type="EMBL" id="CP003495">
    <property type="protein sequence ID" value="AFY28579.1"/>
    <property type="molecule type" value="Genomic_DNA"/>
</dbReference>
<dbReference type="eggNOG" id="ENOG5032HES">
    <property type="taxonomic scope" value="Bacteria"/>
</dbReference>
<feature type="transmembrane region" description="Helical" evidence="1">
    <location>
        <begin position="63"/>
        <end position="82"/>
    </location>
</feature>
<feature type="transmembrane region" description="Helical" evidence="1">
    <location>
        <begin position="103"/>
        <end position="127"/>
    </location>
</feature>
<evidence type="ECO:0000313" key="2">
    <source>
        <dbReference type="EMBL" id="AFY28579.1"/>
    </source>
</evidence>
<reference evidence="3" key="1">
    <citation type="journal article" date="2013" name="Proc. Natl. Acad. Sci. U.S.A.">
        <title>Improving the coverage of the cyanobacterial phylum using diversity-driven genome sequencing.</title>
        <authorList>
            <person name="Shih P.M."/>
            <person name="Wu D."/>
            <person name="Latifi A."/>
            <person name="Axen S.D."/>
            <person name="Fewer D.P."/>
            <person name="Talla E."/>
            <person name="Calteau A."/>
            <person name="Cai F."/>
            <person name="Tandeau de Marsac N."/>
            <person name="Rippka R."/>
            <person name="Herdman M."/>
            <person name="Sivonen K."/>
            <person name="Coursin T."/>
            <person name="Laurent T."/>
            <person name="Goodwin L."/>
            <person name="Nolan M."/>
            <person name="Davenport K.W."/>
            <person name="Han C.S."/>
            <person name="Rubin E.M."/>
            <person name="Eisen J.A."/>
            <person name="Woyke T."/>
            <person name="Gugger M."/>
            <person name="Kerfeld C.A."/>
        </authorList>
    </citation>
    <scope>NUCLEOTIDE SEQUENCE [LARGE SCALE GENOMIC DNA]</scope>
    <source>
        <strain evidence="3">ATCC 27147 / PCC 6307</strain>
    </source>
</reference>
<dbReference type="STRING" id="292564.Cyagr_1411"/>
<gene>
    <name evidence="2" type="ordered locus">Cyagr_1411</name>
</gene>
<evidence type="ECO:0000256" key="1">
    <source>
        <dbReference type="SAM" id="Phobius"/>
    </source>
</evidence>
<dbReference type="Proteomes" id="UP000010388">
    <property type="component" value="Chromosome"/>
</dbReference>
<dbReference type="KEGG" id="cgc:Cyagr_1411"/>
<keyword evidence="1" id="KW-0472">Membrane</keyword>
<dbReference type="AlphaFoldDB" id="K9P7N3"/>
<feature type="transmembrane region" description="Helical" evidence="1">
    <location>
        <begin position="147"/>
        <end position="165"/>
    </location>
</feature>
<keyword evidence="1" id="KW-0812">Transmembrane</keyword>
<name>K9P7N3_CYAGP</name>
<protein>
    <submittedName>
        <fullName evidence="2">Uncharacterized protein</fullName>
    </submittedName>
</protein>
<proteinExistence type="predicted"/>
<feature type="transmembrane region" description="Helical" evidence="1">
    <location>
        <begin position="29"/>
        <end position="51"/>
    </location>
</feature>
<keyword evidence="1" id="KW-1133">Transmembrane helix</keyword>
<evidence type="ECO:0000313" key="3">
    <source>
        <dbReference type="Proteomes" id="UP000010388"/>
    </source>
</evidence>
<dbReference type="OrthoDB" id="565256at2"/>
<dbReference type="HOGENOM" id="CLU_1330103_0_0_3"/>
<sequence>MNHSRPRDTRDEVDGIVRRHQLDYSLGQLRLVGLVLLVLELSTLLLAGSFASVEAPAGRLNGLIGLSPALPMLPLGFGLYLLGGGHRRHRHEQPWTGALHHTLLPLGLILLLLLPAVTIHDAATLISQRHLAPLSPLQQHLLNPVRLVTTLLLQGVTGAGLVLIWRQGRRQMRRLGLTPALFFQADATGSVQERRGRSTRESSSLR</sequence>
<accession>K9P7N3</accession>
<organism evidence="2 3">
    <name type="scientific">Cyanobium gracile (strain ATCC 27147 / PCC 6307)</name>
    <dbReference type="NCBI Taxonomy" id="292564"/>
    <lineage>
        <taxon>Bacteria</taxon>
        <taxon>Bacillati</taxon>
        <taxon>Cyanobacteriota</taxon>
        <taxon>Cyanophyceae</taxon>
        <taxon>Synechococcales</taxon>
        <taxon>Prochlorococcaceae</taxon>
        <taxon>Cyanobium</taxon>
    </lineage>
</organism>